<feature type="region of interest" description="Disordered" evidence="1">
    <location>
        <begin position="195"/>
        <end position="226"/>
    </location>
</feature>
<gene>
    <name evidence="2" type="ORF">HBR001_LOCUS7892</name>
</gene>
<evidence type="ECO:0008006" key="4">
    <source>
        <dbReference type="Google" id="ProtNLM"/>
    </source>
</evidence>
<sequence>MAVTSATSRSVSTSGPTTDAASIVTVDGYTSRGSGLSSASAQDFALLQDFTVYLDLRLKCQNLSLLRRIFADFIQHHATTLSHLTRQGCSIISIFPVPRTSAKRREQAQELLRQPKKAHYRSAECVLQSLERRTATRGMALLRQLLEEFQAQRETSLRQFVDRGDRVISVIPFALPPSQQSLAPSFGTLRERLFGPVSDGDGGNNATRDTNYVGDDGDGGDGFDRKEGQVSLAMDTKRYKTRSSRSWNADTEKGAITRQASRACVVECTSGNAEQELGIPSAKAMRSSSAKTQKTSSLEVVNYSGDAASAACATRRAHGAVLAEAPIFHDTSAEGSMARAVRSDAPARQALSADAVSTDALLPSGSAAVMLTSRAVPADASMSRDLSTTAPTCQIASVETSTSVVALGEVPTSQAVPADVLECRAVPAQGLTLLDSSHEVSTPRAVLHNEALTPQAVSCEAPTFHGSTDILLGPQASSTRLLTAPSAADDVLTSQDLTAGVPTPPAVSVDTPMSQPDGRTSMPSSAIVLAPQGLLCEATSSEALLSEALPTETHSFQSDCAESSVVAMHQRQVSGGGGADASTNAVAGDDGMRVTGCSVSTELSSESSTRGSADVRLPVQYAAEMATQITECVE</sequence>
<protein>
    <recommendedName>
        <fullName evidence="4">PX domain-containing protein</fullName>
    </recommendedName>
</protein>
<evidence type="ECO:0000313" key="2">
    <source>
        <dbReference type="EMBL" id="CAI5739651.1"/>
    </source>
</evidence>
<dbReference type="EMBL" id="CANTFL010001427">
    <property type="protein sequence ID" value="CAI5739651.1"/>
    <property type="molecule type" value="Genomic_DNA"/>
</dbReference>
<feature type="region of interest" description="Disordered" evidence="1">
    <location>
        <begin position="494"/>
        <end position="521"/>
    </location>
</feature>
<name>A0AAV0URT5_HYABA</name>
<feature type="compositionally biased region" description="Polar residues" evidence="1">
    <location>
        <begin position="511"/>
        <end position="521"/>
    </location>
</feature>
<evidence type="ECO:0000256" key="1">
    <source>
        <dbReference type="SAM" id="MobiDB-lite"/>
    </source>
</evidence>
<dbReference type="Proteomes" id="UP001162031">
    <property type="component" value="Unassembled WGS sequence"/>
</dbReference>
<dbReference type="AlphaFoldDB" id="A0AAV0URT5"/>
<proteinExistence type="predicted"/>
<evidence type="ECO:0000313" key="3">
    <source>
        <dbReference type="Proteomes" id="UP001162031"/>
    </source>
</evidence>
<comment type="caution">
    <text evidence="2">The sequence shown here is derived from an EMBL/GenBank/DDBJ whole genome shotgun (WGS) entry which is preliminary data.</text>
</comment>
<keyword evidence="3" id="KW-1185">Reference proteome</keyword>
<accession>A0AAV0URT5</accession>
<organism evidence="2 3">
    <name type="scientific">Hyaloperonospora brassicae</name>
    <name type="common">Brassica downy mildew</name>
    <name type="synonym">Peronospora brassicae</name>
    <dbReference type="NCBI Taxonomy" id="162125"/>
    <lineage>
        <taxon>Eukaryota</taxon>
        <taxon>Sar</taxon>
        <taxon>Stramenopiles</taxon>
        <taxon>Oomycota</taxon>
        <taxon>Peronosporomycetes</taxon>
        <taxon>Peronosporales</taxon>
        <taxon>Peronosporaceae</taxon>
        <taxon>Hyaloperonospora</taxon>
    </lineage>
</organism>
<reference evidence="2" key="1">
    <citation type="submission" date="2022-12" db="EMBL/GenBank/DDBJ databases">
        <authorList>
            <person name="Webb A."/>
        </authorList>
    </citation>
    <scope>NUCLEOTIDE SEQUENCE</scope>
    <source>
        <strain evidence="2">Hp1</strain>
    </source>
</reference>
<feature type="region of interest" description="Disordered" evidence="1">
    <location>
        <begin position="573"/>
        <end position="593"/>
    </location>
</feature>